<reference evidence="2" key="1">
    <citation type="submission" date="2014-11" db="EMBL/GenBank/DDBJ databases">
        <authorList>
            <person name="Amaro Gonzalez C."/>
        </authorList>
    </citation>
    <scope>NUCLEOTIDE SEQUENCE</scope>
</reference>
<organism evidence="2">
    <name type="scientific">Anguilla anguilla</name>
    <name type="common">European freshwater eel</name>
    <name type="synonym">Muraena anguilla</name>
    <dbReference type="NCBI Taxonomy" id="7936"/>
    <lineage>
        <taxon>Eukaryota</taxon>
        <taxon>Metazoa</taxon>
        <taxon>Chordata</taxon>
        <taxon>Craniata</taxon>
        <taxon>Vertebrata</taxon>
        <taxon>Euteleostomi</taxon>
        <taxon>Actinopterygii</taxon>
        <taxon>Neopterygii</taxon>
        <taxon>Teleostei</taxon>
        <taxon>Anguilliformes</taxon>
        <taxon>Anguillidae</taxon>
        <taxon>Anguilla</taxon>
    </lineage>
</organism>
<dbReference type="AlphaFoldDB" id="A0A0E9R561"/>
<evidence type="ECO:0000313" key="2">
    <source>
        <dbReference type="EMBL" id="JAH24234.1"/>
    </source>
</evidence>
<protein>
    <submittedName>
        <fullName evidence="2">Uncharacterized protein</fullName>
    </submittedName>
</protein>
<name>A0A0E9R561_ANGAN</name>
<evidence type="ECO:0000256" key="1">
    <source>
        <dbReference type="SAM" id="MobiDB-lite"/>
    </source>
</evidence>
<sequence length="83" mass="9363">MKRNQRGASLCRQTSCEGSHETKHDQVIRPFWSLCLLVCFDKAVTGNNSQLKLAGWMLIAKLFFLQSCNSTPPNSHGRFNGHI</sequence>
<dbReference type="EMBL" id="GBXM01084343">
    <property type="protein sequence ID" value="JAH24234.1"/>
    <property type="molecule type" value="Transcribed_RNA"/>
</dbReference>
<reference evidence="2" key="2">
    <citation type="journal article" date="2015" name="Fish Shellfish Immunol.">
        <title>Early steps in the European eel (Anguilla anguilla)-Vibrio vulnificus interaction in the gills: Role of the RtxA13 toxin.</title>
        <authorList>
            <person name="Callol A."/>
            <person name="Pajuelo D."/>
            <person name="Ebbesson L."/>
            <person name="Teles M."/>
            <person name="MacKenzie S."/>
            <person name="Amaro C."/>
        </authorList>
    </citation>
    <scope>NUCLEOTIDE SEQUENCE</scope>
</reference>
<proteinExistence type="predicted"/>
<feature type="region of interest" description="Disordered" evidence="1">
    <location>
        <begin position="1"/>
        <end position="23"/>
    </location>
</feature>
<accession>A0A0E9R561</accession>